<gene>
    <name evidence="3" type="ORF">DSM101010T_18220</name>
</gene>
<keyword evidence="4" id="KW-1185">Reference proteome</keyword>
<feature type="domain" description="Glycosyltransferase 2-like" evidence="2">
    <location>
        <begin position="9"/>
        <end position="142"/>
    </location>
</feature>
<dbReference type="Pfam" id="PF00535">
    <property type="entry name" value="Glycos_transf_2"/>
    <property type="match status" value="1"/>
</dbReference>
<name>A0A7J0BIE1_9BACT</name>
<evidence type="ECO:0000313" key="4">
    <source>
        <dbReference type="Proteomes" id="UP000503840"/>
    </source>
</evidence>
<dbReference type="InterPro" id="IPR029044">
    <property type="entry name" value="Nucleotide-diphossugar_trans"/>
</dbReference>
<proteinExistence type="predicted"/>
<evidence type="ECO:0000256" key="1">
    <source>
        <dbReference type="SAM" id="MobiDB-lite"/>
    </source>
</evidence>
<dbReference type="PANTHER" id="PTHR43685:SF2">
    <property type="entry name" value="GLYCOSYLTRANSFERASE 2-LIKE DOMAIN-CONTAINING PROTEIN"/>
    <property type="match status" value="1"/>
</dbReference>
<protein>
    <submittedName>
        <fullName evidence="3">Glycosyl transferase family 2</fullName>
    </submittedName>
</protein>
<keyword evidence="3" id="KW-0808">Transferase</keyword>
<dbReference type="AlphaFoldDB" id="A0A7J0BIE1"/>
<dbReference type="SUPFAM" id="SSF53448">
    <property type="entry name" value="Nucleotide-diphospho-sugar transferases"/>
    <property type="match status" value="1"/>
</dbReference>
<sequence length="302" mass="33537">MNAPHVSLSIIITNHNYGSYLPRLFDALNRQTHPLDDTEIILVDDGSTDDSVPTAEALGKELNCARFMLLHAGGKGHPAPVRNKGLARAKGALLFAMDADDLIDAEFLRACREMLDYRPSVDLVYTAQKIVHEDGHIPPQTILLPCTTPHLLSWQNVVTSPAVFRRKVWENSQGFRRDTMYEDWDFWVQAAAAGFRFGRIESALFTYWKHGASFTSQAVENDRMSKVRIVVDNPALFHISVRKWASLVLSGHSVESFPRGIIPLPQDAMALLANHTLSAMTDPTGPTGQPPAAMAARRHDFA</sequence>
<dbReference type="InterPro" id="IPR001173">
    <property type="entry name" value="Glyco_trans_2-like"/>
</dbReference>
<dbReference type="EMBL" id="BLVO01000013">
    <property type="protein sequence ID" value="GFM33457.1"/>
    <property type="molecule type" value="Genomic_DNA"/>
</dbReference>
<comment type="caution">
    <text evidence="3">The sequence shown here is derived from an EMBL/GenBank/DDBJ whole genome shotgun (WGS) entry which is preliminary data.</text>
</comment>
<dbReference type="CDD" id="cd00761">
    <property type="entry name" value="Glyco_tranf_GTA_type"/>
    <property type="match status" value="1"/>
</dbReference>
<reference evidence="3 4" key="1">
    <citation type="submission" date="2020-05" db="EMBL/GenBank/DDBJ databases">
        <title>Draft genome sequence of Desulfovibrio sp. strain HN2T.</title>
        <authorList>
            <person name="Ueno A."/>
            <person name="Tamazawa S."/>
            <person name="Tamamura S."/>
            <person name="Murakami T."/>
            <person name="Kiyama T."/>
            <person name="Inomata H."/>
            <person name="Amano Y."/>
            <person name="Miyakawa K."/>
            <person name="Tamaki H."/>
            <person name="Naganuma T."/>
            <person name="Kaneko K."/>
        </authorList>
    </citation>
    <scope>NUCLEOTIDE SEQUENCE [LARGE SCALE GENOMIC DNA]</scope>
    <source>
        <strain evidence="3 4">HN2</strain>
    </source>
</reference>
<evidence type="ECO:0000259" key="2">
    <source>
        <dbReference type="Pfam" id="PF00535"/>
    </source>
</evidence>
<dbReference type="Proteomes" id="UP000503840">
    <property type="component" value="Unassembled WGS sequence"/>
</dbReference>
<dbReference type="RefSeq" id="WP_174405119.1">
    <property type="nucleotide sequence ID" value="NZ_BLVO01000013.1"/>
</dbReference>
<organism evidence="3 4">
    <name type="scientific">Desulfovibrio subterraneus</name>
    <dbReference type="NCBI Taxonomy" id="2718620"/>
    <lineage>
        <taxon>Bacteria</taxon>
        <taxon>Pseudomonadati</taxon>
        <taxon>Thermodesulfobacteriota</taxon>
        <taxon>Desulfovibrionia</taxon>
        <taxon>Desulfovibrionales</taxon>
        <taxon>Desulfovibrionaceae</taxon>
        <taxon>Desulfovibrio</taxon>
    </lineage>
</organism>
<feature type="region of interest" description="Disordered" evidence="1">
    <location>
        <begin position="280"/>
        <end position="302"/>
    </location>
</feature>
<dbReference type="PANTHER" id="PTHR43685">
    <property type="entry name" value="GLYCOSYLTRANSFERASE"/>
    <property type="match status" value="1"/>
</dbReference>
<accession>A0A7J0BIE1</accession>
<dbReference type="GO" id="GO:0016740">
    <property type="term" value="F:transferase activity"/>
    <property type="evidence" value="ECO:0007669"/>
    <property type="project" value="UniProtKB-KW"/>
</dbReference>
<dbReference type="Gene3D" id="3.90.550.10">
    <property type="entry name" value="Spore Coat Polysaccharide Biosynthesis Protein SpsA, Chain A"/>
    <property type="match status" value="1"/>
</dbReference>
<evidence type="ECO:0000313" key="3">
    <source>
        <dbReference type="EMBL" id="GFM33457.1"/>
    </source>
</evidence>
<dbReference type="InterPro" id="IPR050834">
    <property type="entry name" value="Glycosyltransf_2"/>
</dbReference>